<dbReference type="Pfam" id="PF15870">
    <property type="entry name" value="EloA-BP1"/>
    <property type="match status" value="1"/>
</dbReference>
<feature type="compositionally biased region" description="Basic and acidic residues" evidence="8">
    <location>
        <begin position="463"/>
        <end position="477"/>
    </location>
</feature>
<dbReference type="EMBL" id="JANPWB010000001">
    <property type="protein sequence ID" value="KAJ1217855.1"/>
    <property type="molecule type" value="Genomic_DNA"/>
</dbReference>
<evidence type="ECO:0000313" key="10">
    <source>
        <dbReference type="EMBL" id="KAJ1217855.1"/>
    </source>
</evidence>
<feature type="compositionally biased region" description="Polar residues" evidence="8">
    <location>
        <begin position="695"/>
        <end position="707"/>
    </location>
</feature>
<dbReference type="CDD" id="cd06145">
    <property type="entry name" value="REX1_like"/>
    <property type="match status" value="1"/>
</dbReference>
<reference evidence="10" key="1">
    <citation type="journal article" date="2022" name="bioRxiv">
        <title>Sequencing and chromosome-scale assembly of the giantPleurodeles waltlgenome.</title>
        <authorList>
            <person name="Brown T."/>
            <person name="Elewa A."/>
            <person name="Iarovenko S."/>
            <person name="Subramanian E."/>
            <person name="Araus A.J."/>
            <person name="Petzold A."/>
            <person name="Susuki M."/>
            <person name="Suzuki K.-i.T."/>
            <person name="Hayashi T."/>
            <person name="Toyoda A."/>
            <person name="Oliveira C."/>
            <person name="Osipova E."/>
            <person name="Leigh N.D."/>
            <person name="Simon A."/>
            <person name="Yun M.H."/>
        </authorList>
    </citation>
    <scope>NUCLEOTIDE SEQUENCE</scope>
    <source>
        <strain evidence="10">20211129_DDA</strain>
        <tissue evidence="10">Liver</tissue>
    </source>
</reference>
<feature type="region of interest" description="Disordered" evidence="8">
    <location>
        <begin position="64"/>
        <end position="101"/>
    </location>
</feature>
<dbReference type="GO" id="GO:0004527">
    <property type="term" value="F:exonuclease activity"/>
    <property type="evidence" value="ECO:0007669"/>
    <property type="project" value="UniProtKB-KW"/>
</dbReference>
<protein>
    <recommendedName>
        <fullName evidence="9">Exonuclease domain-containing protein</fullName>
    </recommendedName>
</protein>
<feature type="region of interest" description="Disordered" evidence="8">
    <location>
        <begin position="694"/>
        <end position="718"/>
    </location>
</feature>
<gene>
    <name evidence="10" type="ORF">NDU88_005442</name>
</gene>
<organism evidence="10 11">
    <name type="scientific">Pleurodeles waltl</name>
    <name type="common">Iberian ribbed newt</name>
    <dbReference type="NCBI Taxonomy" id="8319"/>
    <lineage>
        <taxon>Eukaryota</taxon>
        <taxon>Metazoa</taxon>
        <taxon>Chordata</taxon>
        <taxon>Craniata</taxon>
        <taxon>Vertebrata</taxon>
        <taxon>Euteleostomi</taxon>
        <taxon>Amphibia</taxon>
        <taxon>Batrachia</taxon>
        <taxon>Caudata</taxon>
        <taxon>Salamandroidea</taxon>
        <taxon>Salamandridae</taxon>
        <taxon>Pleurodelinae</taxon>
        <taxon>Pleurodeles</taxon>
    </lineage>
</organism>
<keyword evidence="6" id="KW-0539">Nucleus</keyword>
<keyword evidence="5" id="KW-0269">Exonuclease</keyword>
<feature type="domain" description="Exonuclease" evidence="9">
    <location>
        <begin position="861"/>
        <end position="997"/>
    </location>
</feature>
<dbReference type="InterPro" id="IPR036397">
    <property type="entry name" value="RNaseH_sf"/>
</dbReference>
<dbReference type="GO" id="GO:0005634">
    <property type="term" value="C:nucleus"/>
    <property type="evidence" value="ECO:0007669"/>
    <property type="project" value="UniProtKB-SubCell"/>
</dbReference>
<evidence type="ECO:0000256" key="5">
    <source>
        <dbReference type="ARBA" id="ARBA00022839"/>
    </source>
</evidence>
<feature type="compositionally biased region" description="Polar residues" evidence="8">
    <location>
        <begin position="157"/>
        <end position="174"/>
    </location>
</feature>
<feature type="compositionally biased region" description="Basic and acidic residues" evidence="8">
    <location>
        <begin position="82"/>
        <end position="91"/>
    </location>
</feature>
<dbReference type="GO" id="GO:0010629">
    <property type="term" value="P:negative regulation of gene expression"/>
    <property type="evidence" value="ECO:0007669"/>
    <property type="project" value="UniProtKB-ARBA"/>
</dbReference>
<proteinExistence type="inferred from homology"/>
<evidence type="ECO:0000256" key="1">
    <source>
        <dbReference type="ARBA" id="ARBA00004123"/>
    </source>
</evidence>
<comment type="subcellular location">
    <subcellularLocation>
        <location evidence="1">Nucleus</location>
    </subcellularLocation>
</comment>
<dbReference type="InterPro" id="IPR012337">
    <property type="entry name" value="RNaseH-like_sf"/>
</dbReference>
<evidence type="ECO:0000256" key="8">
    <source>
        <dbReference type="SAM" id="MobiDB-lite"/>
    </source>
</evidence>
<comment type="caution">
    <text evidence="10">The sequence shown here is derived from an EMBL/GenBank/DDBJ whole genome shotgun (WGS) entry which is preliminary data.</text>
</comment>
<dbReference type="Gene3D" id="3.30.420.10">
    <property type="entry name" value="Ribonuclease H-like superfamily/Ribonuclease H"/>
    <property type="match status" value="1"/>
</dbReference>
<feature type="region of interest" description="Disordered" evidence="8">
    <location>
        <begin position="463"/>
        <end position="498"/>
    </location>
</feature>
<dbReference type="InterPro" id="IPR034922">
    <property type="entry name" value="REX1-like_exo"/>
</dbReference>
<dbReference type="FunFam" id="3.30.420.10:FF:000031">
    <property type="entry name" value="RNA exonuclease 1"/>
    <property type="match status" value="1"/>
</dbReference>
<evidence type="ECO:0000256" key="4">
    <source>
        <dbReference type="ARBA" id="ARBA00022801"/>
    </source>
</evidence>
<dbReference type="PANTHER" id="PTHR12801:SF152">
    <property type="entry name" value="EXONUCLEASE DOMAIN-CONTAINING PROTEIN"/>
    <property type="match status" value="1"/>
</dbReference>
<dbReference type="InterPro" id="IPR047021">
    <property type="entry name" value="REXO1/3/4-like"/>
</dbReference>
<dbReference type="Proteomes" id="UP001066276">
    <property type="component" value="Chromosome 1_1"/>
</dbReference>
<keyword evidence="7" id="KW-0175">Coiled coil</keyword>
<evidence type="ECO:0000259" key="9">
    <source>
        <dbReference type="SMART" id="SM00479"/>
    </source>
</evidence>
<name>A0AAV7WYK1_PLEWA</name>
<dbReference type="GO" id="GO:0003676">
    <property type="term" value="F:nucleic acid binding"/>
    <property type="evidence" value="ECO:0007669"/>
    <property type="project" value="InterPro"/>
</dbReference>
<dbReference type="SMART" id="SM00479">
    <property type="entry name" value="EXOIII"/>
    <property type="match status" value="1"/>
</dbReference>
<dbReference type="AlphaFoldDB" id="A0AAV7WYK1"/>
<evidence type="ECO:0000256" key="6">
    <source>
        <dbReference type="ARBA" id="ARBA00023242"/>
    </source>
</evidence>
<accession>A0AAV7WYK1</accession>
<evidence type="ECO:0000256" key="3">
    <source>
        <dbReference type="ARBA" id="ARBA00022722"/>
    </source>
</evidence>
<sequence>MIFSSVPRDDALRTKKKSVVVFHELGNNFQELERIKKAIEDVKTEVEEEQIKLSLYKKEPKSPETVSASVIDVNENDSSCSSKEEHTSIKDEENETSVTKKLSKTYNSMSNKKYVVDHRCPATDLEYDPLLNYSAGLLCSSKAKVSQNGTRSKRSKALSSESMKSNMNNTLNGSSPIKLKIKLQESDDDDLVIDEPPLQPVLKKPRVMKKCCKPGHGEMNGCVNCSEADGSKNTDKYVEIIQNYQAKLAPISVDGGHGNQCSLVNKELEQNLDLPHVLKGKKHDDESSLMPDNTTCSLVCVRTKIEKEASKKEQLRNESFCPKSEALHKYEEINHAHITNSGDVSALHFQCDVKERAALVQDSTTDCVPVLQAHKGNASGDMISSGIGVPSSQSIFTKNSNVQEVAETEHGKSTVKESEIIVVDSSSEVSDNSEQDIDLSDSDDPMEECLRIFNEFNERELKKETTDQVIVEDHSESDASNSKSTDVEGQKKRIAHPAKFDVKSNKEVLVPLRGPLPQPLTHTRIRQAQEQAAQITAAVKSGQRFVAAAASRHKISRLPTQVHRIGKIVYVNLVDGQPAVSTTRPISRVMQRNPLAVMKPNITQKKGFYPLPAKIPIRRRLSIVPEPGSKVPHEMRQRYVNFFVEEYLKRCPSVHDAFDKALTEEKGIYDRCGSRNMYLNISVNTLKKLRDHNLSSDNVSSSGTNEADASGSKRREEKNDLKGASLYKLLKEYLLSEEQLKENGFPRPNPEKPGSVIVHNGLTKNIVTDALRRVCCRCGEMYAVTSEGKHVRKEECNYHSGKVLRHRVPGGLETRYSCCEAAVGTPGCQVAKLHVHEGQKDNLDGFMTTFKKTPPADGNHGVFSVDCEMCYTSQGLNLTRVTVVDSTLQVIYDTFVKPHNEVIDYNTRFSGVTEDDLKNVTTTIRDVQAIMLNLISSDTILIGHSLENDLFALKLIHDSVIDTSIVFPHRLGLPHKRALRNLMADYLRRIIQDDGKSLY</sequence>
<feature type="coiled-coil region" evidence="7">
    <location>
        <begin position="29"/>
        <end position="59"/>
    </location>
</feature>
<feature type="region of interest" description="Disordered" evidence="8">
    <location>
        <begin position="144"/>
        <end position="174"/>
    </location>
</feature>
<dbReference type="InterPro" id="IPR013520">
    <property type="entry name" value="Ribonucl_H"/>
</dbReference>
<keyword evidence="11" id="KW-1185">Reference proteome</keyword>
<evidence type="ECO:0000313" key="11">
    <source>
        <dbReference type="Proteomes" id="UP001066276"/>
    </source>
</evidence>
<dbReference type="InterPro" id="IPR031736">
    <property type="entry name" value="REXO1-like_dom"/>
</dbReference>
<evidence type="ECO:0000256" key="2">
    <source>
        <dbReference type="ARBA" id="ARBA00006357"/>
    </source>
</evidence>
<keyword evidence="3" id="KW-0540">Nuclease</keyword>
<keyword evidence="4" id="KW-0378">Hydrolase</keyword>
<dbReference type="SUPFAM" id="SSF53098">
    <property type="entry name" value="Ribonuclease H-like"/>
    <property type="match status" value="1"/>
</dbReference>
<comment type="similarity">
    <text evidence="2">Belongs to the REXO1/REXO3 family.</text>
</comment>
<evidence type="ECO:0000256" key="7">
    <source>
        <dbReference type="SAM" id="Coils"/>
    </source>
</evidence>
<dbReference type="PANTHER" id="PTHR12801">
    <property type="entry name" value="RNA EXONUCLEASE REXO1 / RECO3 FAMILY MEMBER-RELATED"/>
    <property type="match status" value="1"/>
</dbReference>